<dbReference type="Pfam" id="PF02878">
    <property type="entry name" value="PGM_PMM_I"/>
    <property type="match status" value="1"/>
</dbReference>
<dbReference type="PANTHER" id="PTHR43771">
    <property type="entry name" value="PHOSPHOMANNOMUTASE"/>
    <property type="match status" value="1"/>
</dbReference>
<comment type="cofactor">
    <cofactor evidence="1">
        <name>Mg(2+)</name>
        <dbReference type="ChEBI" id="CHEBI:18420"/>
    </cofactor>
</comment>
<dbReference type="SUPFAM" id="SSF55957">
    <property type="entry name" value="Phosphoglucomutase, C-terminal domain"/>
    <property type="match status" value="1"/>
</dbReference>
<feature type="domain" description="Alpha-D-phosphohexomutase alpha/beta/alpha" evidence="9">
    <location>
        <begin position="7"/>
        <end position="139"/>
    </location>
</feature>
<evidence type="ECO:0000259" key="8">
    <source>
        <dbReference type="Pfam" id="PF00408"/>
    </source>
</evidence>
<evidence type="ECO:0008006" key="14">
    <source>
        <dbReference type="Google" id="ProtNLM"/>
    </source>
</evidence>
<dbReference type="PANTHER" id="PTHR43771:SF1">
    <property type="entry name" value="PHOSPHOMANNOMUTASE"/>
    <property type="match status" value="1"/>
</dbReference>
<comment type="caution">
    <text evidence="12">The sequence shown here is derived from an EMBL/GenBank/DDBJ whole genome shotgun (WGS) entry which is preliminary data.</text>
</comment>
<dbReference type="Pfam" id="PF02879">
    <property type="entry name" value="PGM_PMM_II"/>
    <property type="match status" value="1"/>
</dbReference>
<dbReference type="GO" id="GO:0016868">
    <property type="term" value="F:intramolecular phosphotransferase activity"/>
    <property type="evidence" value="ECO:0007669"/>
    <property type="project" value="InterPro"/>
</dbReference>
<dbReference type="InterPro" id="IPR036900">
    <property type="entry name" value="A-D-PHexomutase_C_sf"/>
</dbReference>
<evidence type="ECO:0000256" key="5">
    <source>
        <dbReference type="ARBA" id="ARBA00022842"/>
    </source>
</evidence>
<evidence type="ECO:0000256" key="4">
    <source>
        <dbReference type="ARBA" id="ARBA00022723"/>
    </source>
</evidence>
<dbReference type="STRING" id="1802114.A2719_04310"/>
<name>A0A1G2G2R9_9BACT</name>
<accession>A0A1G2G2R9</accession>
<feature type="domain" description="Alpha-D-phosphohexomutase alpha/beta/alpha" evidence="11">
    <location>
        <begin position="265"/>
        <end position="370"/>
    </location>
</feature>
<evidence type="ECO:0000256" key="2">
    <source>
        <dbReference type="ARBA" id="ARBA00010231"/>
    </source>
</evidence>
<dbReference type="InterPro" id="IPR016066">
    <property type="entry name" value="A-D-PHexomutase_CS"/>
</dbReference>
<dbReference type="InterPro" id="IPR005846">
    <property type="entry name" value="A-D-PHexomutase_a/b/a-III"/>
</dbReference>
<dbReference type="GO" id="GO:0000287">
    <property type="term" value="F:magnesium ion binding"/>
    <property type="evidence" value="ECO:0007669"/>
    <property type="project" value="InterPro"/>
</dbReference>
<evidence type="ECO:0000313" key="13">
    <source>
        <dbReference type="Proteomes" id="UP000177480"/>
    </source>
</evidence>
<evidence type="ECO:0000259" key="10">
    <source>
        <dbReference type="Pfam" id="PF02879"/>
    </source>
</evidence>
<dbReference type="AlphaFoldDB" id="A0A1G2G2R9"/>
<dbReference type="InterPro" id="IPR005844">
    <property type="entry name" value="A-D-PHexomutase_a/b/a-I"/>
</dbReference>
<reference evidence="12 13" key="1">
    <citation type="journal article" date="2016" name="Nat. Commun.">
        <title>Thousands of microbial genomes shed light on interconnected biogeochemical processes in an aquifer system.</title>
        <authorList>
            <person name="Anantharaman K."/>
            <person name="Brown C.T."/>
            <person name="Hug L.A."/>
            <person name="Sharon I."/>
            <person name="Castelle C.J."/>
            <person name="Probst A.J."/>
            <person name="Thomas B.C."/>
            <person name="Singh A."/>
            <person name="Wilkins M.J."/>
            <person name="Karaoz U."/>
            <person name="Brodie E.L."/>
            <person name="Williams K.H."/>
            <person name="Hubbard S.S."/>
            <person name="Banfield J.F."/>
        </authorList>
    </citation>
    <scope>NUCLEOTIDE SEQUENCE [LARGE SCALE GENOMIC DNA]</scope>
</reference>
<dbReference type="InterPro" id="IPR005843">
    <property type="entry name" value="A-D-PHexomutase_C"/>
</dbReference>
<evidence type="ECO:0000259" key="11">
    <source>
        <dbReference type="Pfam" id="PF02880"/>
    </source>
</evidence>
<keyword evidence="5 7" id="KW-0460">Magnesium</keyword>
<dbReference type="GO" id="GO:0005975">
    <property type="term" value="P:carbohydrate metabolic process"/>
    <property type="evidence" value="ECO:0007669"/>
    <property type="project" value="InterPro"/>
</dbReference>
<keyword evidence="6" id="KW-0413">Isomerase</keyword>
<dbReference type="PROSITE" id="PS00710">
    <property type="entry name" value="PGM_PMM"/>
    <property type="match status" value="1"/>
</dbReference>
<dbReference type="Proteomes" id="UP000177480">
    <property type="component" value="Unassembled WGS sequence"/>
</dbReference>
<dbReference type="InterPro" id="IPR005841">
    <property type="entry name" value="Alpha-D-phosphohexomutase_SF"/>
</dbReference>
<dbReference type="InterPro" id="IPR005845">
    <property type="entry name" value="A-D-PHexomutase_a/b/a-II"/>
</dbReference>
<dbReference type="InterPro" id="IPR016055">
    <property type="entry name" value="A-D-PHexomutase_a/b/a-I/II/III"/>
</dbReference>
<proteinExistence type="inferred from homology"/>
<dbReference type="PRINTS" id="PR00509">
    <property type="entry name" value="PGMPMM"/>
</dbReference>
<evidence type="ECO:0000256" key="7">
    <source>
        <dbReference type="RuleBase" id="RU004326"/>
    </source>
</evidence>
<evidence type="ECO:0000256" key="6">
    <source>
        <dbReference type="ARBA" id="ARBA00023235"/>
    </source>
</evidence>
<dbReference type="CDD" id="cd03089">
    <property type="entry name" value="PMM_PGM"/>
    <property type="match status" value="1"/>
</dbReference>
<dbReference type="Pfam" id="PF02880">
    <property type="entry name" value="PGM_PMM_III"/>
    <property type="match status" value="1"/>
</dbReference>
<keyword evidence="3" id="KW-0597">Phosphoprotein</keyword>
<gene>
    <name evidence="12" type="ORF">A2719_04310</name>
</gene>
<dbReference type="EMBL" id="MHNK01000001">
    <property type="protein sequence ID" value="OGZ44606.1"/>
    <property type="molecule type" value="Genomic_DNA"/>
</dbReference>
<dbReference type="SUPFAM" id="SSF53738">
    <property type="entry name" value="Phosphoglucomutase, first 3 domains"/>
    <property type="match status" value="3"/>
</dbReference>
<feature type="domain" description="Alpha-D-phosphohexomutase C-terminal" evidence="8">
    <location>
        <begin position="380"/>
        <end position="451"/>
    </location>
</feature>
<sequence length="457" mass="51315">MNINPSIFKAYDIRGVYLDEITPEAAYRIGRAFAQYIWVTVLNKERSPLIVVNADARASSPELRAELLRGLLDEKCHVIDCGLSTTPLHYFSINHLQADGGVMVTASHNPAKYNGFKLSRRGAEPIGEGTGMEEIRNTVLRGIFPVPDEKGTVTEDNLQMAYLDYLCSLVDISKIKNMRVVFDVGNGMVGLILPKLLERLHLETTILFGDIDMTFPNHEANPVKDETLHVLQKTIIEKHADVGFAFDGDGDRVRFMTSSGFAVRGDITIALFAEYFLQNHPGEKIVFDSARSSRVVTERVQEAGGIVVESRVGNTFIKKHMRKENAIFGGEVSGHYCHRDFFFAESALLSMLRLLIILSENEKIADELVKPFLRYVSSGEVNVSVAEKDKALDNVVVHYKDAQEVKYIDGVSIVYEDFWFNVRPSNTEPLLRITMEAKEKGVLEKQLTDILNLVRNL</sequence>
<protein>
    <recommendedName>
        <fullName evidence="14">Phosphomannomutase/phosphoglucomutase</fullName>
    </recommendedName>
</protein>
<evidence type="ECO:0000256" key="3">
    <source>
        <dbReference type="ARBA" id="ARBA00022553"/>
    </source>
</evidence>
<organism evidence="12 13">
    <name type="scientific">Candidatus Ryanbacteria bacterium RIFCSPHIGHO2_01_FULL_45_22</name>
    <dbReference type="NCBI Taxonomy" id="1802114"/>
    <lineage>
        <taxon>Bacteria</taxon>
        <taxon>Candidatus Ryaniibacteriota</taxon>
    </lineage>
</organism>
<dbReference type="Pfam" id="PF00408">
    <property type="entry name" value="PGM_PMM_IV"/>
    <property type="match status" value="1"/>
</dbReference>
<evidence type="ECO:0000313" key="12">
    <source>
        <dbReference type="EMBL" id="OGZ44606.1"/>
    </source>
</evidence>
<keyword evidence="4 7" id="KW-0479">Metal-binding</keyword>
<evidence type="ECO:0000259" key="9">
    <source>
        <dbReference type="Pfam" id="PF02878"/>
    </source>
</evidence>
<feature type="domain" description="Alpha-D-phosphohexomutase alpha/beta/alpha" evidence="10">
    <location>
        <begin position="161"/>
        <end position="260"/>
    </location>
</feature>
<comment type="similarity">
    <text evidence="2 7">Belongs to the phosphohexose mutase family.</text>
</comment>
<evidence type="ECO:0000256" key="1">
    <source>
        <dbReference type="ARBA" id="ARBA00001946"/>
    </source>
</evidence>
<dbReference type="Gene3D" id="3.30.310.50">
    <property type="entry name" value="Alpha-D-phosphohexomutase, C-terminal domain"/>
    <property type="match status" value="1"/>
</dbReference>
<dbReference type="Gene3D" id="3.40.120.10">
    <property type="entry name" value="Alpha-D-Glucose-1,6-Bisphosphate, subunit A, domain 3"/>
    <property type="match status" value="3"/>
</dbReference>